<accession>A0A830FP31</accession>
<evidence type="ECO:0000313" key="2">
    <source>
        <dbReference type="EMBL" id="GGL72339.1"/>
    </source>
</evidence>
<reference evidence="2" key="1">
    <citation type="journal article" date="2014" name="Int. J. Syst. Evol. Microbiol.">
        <title>Complete genome sequence of Corynebacterium casei LMG S-19264T (=DSM 44701T), isolated from a smear-ripened cheese.</title>
        <authorList>
            <consortium name="US DOE Joint Genome Institute (JGI-PGF)"/>
            <person name="Walter F."/>
            <person name="Albersmeier A."/>
            <person name="Kalinowski J."/>
            <person name="Ruckert C."/>
        </authorList>
    </citation>
    <scope>NUCLEOTIDE SEQUENCE</scope>
    <source>
        <strain evidence="2">JCM 19596</strain>
    </source>
</reference>
<dbReference type="SMART" id="SM00849">
    <property type="entry name" value="Lactamase_B"/>
    <property type="match status" value="1"/>
</dbReference>
<dbReference type="RefSeq" id="WP_188980859.1">
    <property type="nucleotide sequence ID" value="NZ_BMPG01000007.1"/>
</dbReference>
<dbReference type="EMBL" id="BMPG01000007">
    <property type="protein sequence ID" value="GGL72339.1"/>
    <property type="molecule type" value="Genomic_DNA"/>
</dbReference>
<reference evidence="2" key="2">
    <citation type="submission" date="2020-09" db="EMBL/GenBank/DDBJ databases">
        <authorList>
            <person name="Sun Q."/>
            <person name="Ohkuma M."/>
        </authorList>
    </citation>
    <scope>NUCLEOTIDE SEQUENCE</scope>
    <source>
        <strain evidence="2">JCM 19596</strain>
    </source>
</reference>
<dbReference type="GO" id="GO:0016787">
    <property type="term" value="F:hydrolase activity"/>
    <property type="evidence" value="ECO:0007669"/>
    <property type="project" value="UniProtKB-KW"/>
</dbReference>
<evidence type="ECO:0000259" key="1">
    <source>
        <dbReference type="SMART" id="SM00849"/>
    </source>
</evidence>
<dbReference type="Pfam" id="PF00753">
    <property type="entry name" value="Lactamase_B"/>
    <property type="match status" value="1"/>
</dbReference>
<dbReference type="InterPro" id="IPR036388">
    <property type="entry name" value="WH-like_DNA-bd_sf"/>
</dbReference>
<evidence type="ECO:0000313" key="3">
    <source>
        <dbReference type="Proteomes" id="UP000607197"/>
    </source>
</evidence>
<dbReference type="InterPro" id="IPR001279">
    <property type="entry name" value="Metallo-B-lactamas"/>
</dbReference>
<dbReference type="InterPro" id="IPR036866">
    <property type="entry name" value="RibonucZ/Hydroxyglut_hydro"/>
</dbReference>
<proteinExistence type="predicted"/>
<keyword evidence="3" id="KW-1185">Reference proteome</keyword>
<keyword evidence="2" id="KW-0378">Hydrolase</keyword>
<comment type="caution">
    <text evidence="2">The sequence shown here is derived from an EMBL/GenBank/DDBJ whole genome shotgun (WGS) entry which is preliminary data.</text>
</comment>
<dbReference type="OrthoDB" id="6433at2157"/>
<name>A0A830FP31_9EURY</name>
<feature type="domain" description="Metallo-beta-lactamase" evidence="1">
    <location>
        <begin position="17"/>
        <end position="169"/>
    </location>
</feature>
<dbReference type="Gene3D" id="1.10.10.10">
    <property type="entry name" value="Winged helix-like DNA-binding domain superfamily/Winged helix DNA-binding domain"/>
    <property type="match status" value="1"/>
</dbReference>
<dbReference type="PANTHER" id="PTHR23131:SF0">
    <property type="entry name" value="ENDORIBONUCLEASE LACTB2"/>
    <property type="match status" value="1"/>
</dbReference>
<protein>
    <submittedName>
        <fullName evidence="2">MBL fold hydrolase</fullName>
    </submittedName>
</protein>
<dbReference type="Gene3D" id="3.60.15.10">
    <property type="entry name" value="Ribonuclease Z/Hydroxyacylglutathione hydrolase-like"/>
    <property type="match status" value="1"/>
</dbReference>
<sequence>MIDSFALPVDAAAPGGETNGALVGDTLLVDPAARTPELDDAVAAADVEHLALTHTHPDHVAGVAHYAATTDATVWCRYGREDRFEDSTGVEPDETFREGDRVGPATVLETPGHAPDHVAFRVDGEIVSGDLVFRDTSTYVGSRDGDMRAYLASLRHLRAAEPGTLYPGHGPRIENPMERIAELLAHRRYRERQVETAVHGGARTASEVVDAAYDRNLGDARPLAVEAVRAHLEKLAVEKRVAWDGDRAEPR</sequence>
<dbReference type="InterPro" id="IPR050662">
    <property type="entry name" value="Sec-metab_biosynth-thioest"/>
</dbReference>
<dbReference type="SUPFAM" id="SSF56281">
    <property type="entry name" value="Metallo-hydrolase/oxidoreductase"/>
    <property type="match status" value="1"/>
</dbReference>
<dbReference type="AlphaFoldDB" id="A0A830FP31"/>
<gene>
    <name evidence="2" type="ORF">GCM10009039_32960</name>
</gene>
<organism evidence="2 3">
    <name type="scientific">Halocalculus aciditolerans</name>
    <dbReference type="NCBI Taxonomy" id="1383812"/>
    <lineage>
        <taxon>Archaea</taxon>
        <taxon>Methanobacteriati</taxon>
        <taxon>Methanobacteriota</taxon>
        <taxon>Stenosarchaea group</taxon>
        <taxon>Halobacteria</taxon>
        <taxon>Halobacteriales</taxon>
        <taxon>Halobacteriaceae</taxon>
        <taxon>Halocalculus</taxon>
    </lineage>
</organism>
<dbReference type="Proteomes" id="UP000607197">
    <property type="component" value="Unassembled WGS sequence"/>
</dbReference>
<dbReference type="PANTHER" id="PTHR23131">
    <property type="entry name" value="ENDORIBONUCLEASE LACTB2"/>
    <property type="match status" value="1"/>
</dbReference>